<dbReference type="AlphaFoldDB" id="A0A921EP60"/>
<evidence type="ECO:0000256" key="4">
    <source>
        <dbReference type="ARBA" id="ARBA00022840"/>
    </source>
</evidence>
<comment type="caution">
    <text evidence="6">The sequence shown here is derived from an EMBL/GenBank/DDBJ whole genome shotgun (WGS) entry which is preliminary data.</text>
</comment>
<evidence type="ECO:0000313" key="6">
    <source>
        <dbReference type="EMBL" id="HJE51135.1"/>
    </source>
</evidence>
<sequence>MSAATEAIRTARDFLLSQRGHGDDARAGFAWPEITGAFNWAIDWFDEIGRDRDDLALWIRDEHGADERYTYGELVERSNRLANWLEANGVGKGDTVMLMLGNQVELWDAMLAVMKIGGVILPTAQALQDYDLEDRAPRADVKAVITNAEEEDKFH</sequence>
<proteinExistence type="inferred from homology"/>
<evidence type="ECO:0000256" key="2">
    <source>
        <dbReference type="ARBA" id="ARBA00022598"/>
    </source>
</evidence>
<dbReference type="InterPro" id="IPR051087">
    <property type="entry name" value="Mitochondrial_ACSM"/>
</dbReference>
<gene>
    <name evidence="6" type="ORF">K8V15_04020</name>
</gene>
<name>A0A921EP60_9ACTN</name>
<dbReference type="InterPro" id="IPR042099">
    <property type="entry name" value="ANL_N_sf"/>
</dbReference>
<dbReference type="GO" id="GO:0006637">
    <property type="term" value="P:acyl-CoA metabolic process"/>
    <property type="evidence" value="ECO:0007669"/>
    <property type="project" value="TreeGrafter"/>
</dbReference>
<dbReference type="Gene3D" id="3.40.50.12780">
    <property type="entry name" value="N-terminal domain of ligase-like"/>
    <property type="match status" value="1"/>
</dbReference>
<dbReference type="GO" id="GO:0004321">
    <property type="term" value="F:fatty-acyl-CoA synthase activity"/>
    <property type="evidence" value="ECO:0007669"/>
    <property type="project" value="TreeGrafter"/>
</dbReference>
<dbReference type="Pfam" id="PF00501">
    <property type="entry name" value="AMP-binding"/>
    <property type="match status" value="1"/>
</dbReference>
<keyword evidence="2" id="KW-0436">Ligase</keyword>
<evidence type="ECO:0000256" key="1">
    <source>
        <dbReference type="ARBA" id="ARBA00006432"/>
    </source>
</evidence>
<feature type="domain" description="AMP-dependent synthetase/ligase" evidence="5">
    <location>
        <begin position="53"/>
        <end position="150"/>
    </location>
</feature>
<feature type="non-terminal residue" evidence="6">
    <location>
        <position position="155"/>
    </location>
</feature>
<dbReference type="SUPFAM" id="SSF56801">
    <property type="entry name" value="Acetyl-CoA synthetase-like"/>
    <property type="match status" value="1"/>
</dbReference>
<dbReference type="Proteomes" id="UP000712713">
    <property type="component" value="Unassembled WGS sequence"/>
</dbReference>
<reference evidence="6" key="1">
    <citation type="journal article" date="2021" name="PeerJ">
        <title>Extensive microbial diversity within the chicken gut microbiome revealed by metagenomics and culture.</title>
        <authorList>
            <person name="Gilroy R."/>
            <person name="Ravi A."/>
            <person name="Getino M."/>
            <person name="Pursley I."/>
            <person name="Horton D.L."/>
            <person name="Alikhan N.F."/>
            <person name="Baker D."/>
            <person name="Gharbi K."/>
            <person name="Hall N."/>
            <person name="Watson M."/>
            <person name="Adriaenssens E.M."/>
            <person name="Foster-Nyarko E."/>
            <person name="Jarju S."/>
            <person name="Secka A."/>
            <person name="Antonio M."/>
            <person name="Oren A."/>
            <person name="Chaudhuri R.R."/>
            <person name="La Ragione R."/>
            <person name="Hildebrand F."/>
            <person name="Pallen M.J."/>
        </authorList>
    </citation>
    <scope>NUCLEOTIDE SEQUENCE</scope>
    <source>
        <strain evidence="6">ChiGjej3B3-7470</strain>
    </source>
</reference>
<dbReference type="GO" id="GO:0015645">
    <property type="term" value="F:fatty acid ligase activity"/>
    <property type="evidence" value="ECO:0007669"/>
    <property type="project" value="TreeGrafter"/>
</dbReference>
<dbReference type="InterPro" id="IPR000873">
    <property type="entry name" value="AMP-dep_synth/lig_dom"/>
</dbReference>
<dbReference type="GO" id="GO:0005524">
    <property type="term" value="F:ATP binding"/>
    <property type="evidence" value="ECO:0007669"/>
    <property type="project" value="UniProtKB-KW"/>
</dbReference>
<dbReference type="PANTHER" id="PTHR43605:SF10">
    <property type="entry name" value="ACYL-COA SYNTHETASE MEDIUM CHAIN FAMILY MEMBER 3"/>
    <property type="match status" value="1"/>
</dbReference>
<evidence type="ECO:0000259" key="5">
    <source>
        <dbReference type="Pfam" id="PF00501"/>
    </source>
</evidence>
<dbReference type="PANTHER" id="PTHR43605">
    <property type="entry name" value="ACYL-COENZYME A SYNTHETASE"/>
    <property type="match status" value="1"/>
</dbReference>
<comment type="similarity">
    <text evidence="1">Belongs to the ATP-dependent AMP-binding enzyme family.</text>
</comment>
<evidence type="ECO:0000256" key="3">
    <source>
        <dbReference type="ARBA" id="ARBA00022741"/>
    </source>
</evidence>
<keyword evidence="3" id="KW-0547">Nucleotide-binding</keyword>
<protein>
    <submittedName>
        <fullName evidence="6">AMP-binding protein</fullName>
    </submittedName>
</protein>
<reference evidence="6" key="2">
    <citation type="submission" date="2021-09" db="EMBL/GenBank/DDBJ databases">
        <authorList>
            <person name="Gilroy R."/>
        </authorList>
    </citation>
    <scope>NUCLEOTIDE SEQUENCE</scope>
    <source>
        <strain evidence="6">ChiGjej3B3-7470</strain>
    </source>
</reference>
<dbReference type="GO" id="GO:0006633">
    <property type="term" value="P:fatty acid biosynthetic process"/>
    <property type="evidence" value="ECO:0007669"/>
    <property type="project" value="TreeGrafter"/>
</dbReference>
<accession>A0A921EP60</accession>
<dbReference type="EMBL" id="DYZF01000095">
    <property type="protein sequence ID" value="HJE51135.1"/>
    <property type="molecule type" value="Genomic_DNA"/>
</dbReference>
<organism evidence="6 7">
    <name type="scientific">Tessaracoccus flavescens</name>
    <dbReference type="NCBI Taxonomy" id="399497"/>
    <lineage>
        <taxon>Bacteria</taxon>
        <taxon>Bacillati</taxon>
        <taxon>Actinomycetota</taxon>
        <taxon>Actinomycetes</taxon>
        <taxon>Propionibacteriales</taxon>
        <taxon>Propionibacteriaceae</taxon>
        <taxon>Tessaracoccus</taxon>
    </lineage>
</organism>
<keyword evidence="4" id="KW-0067">ATP-binding</keyword>
<evidence type="ECO:0000313" key="7">
    <source>
        <dbReference type="Proteomes" id="UP000712713"/>
    </source>
</evidence>